<dbReference type="AlphaFoldDB" id="A0A7W5H3S1"/>
<keyword evidence="1" id="KW-0812">Transmembrane</keyword>
<accession>A0A7W5H3S1</accession>
<sequence length="62" mass="6299">MMLAIRVGVLGSLTTFSTLVGDAAVLGSEGRTTMSLTLMSVNLIGGWALFLIAAASVRGVLS</sequence>
<name>A0A7W5H3S1_9BACT</name>
<gene>
    <name evidence="2" type="ORF">FHS27_000162</name>
</gene>
<keyword evidence="1" id="KW-0472">Membrane</keyword>
<dbReference type="Proteomes" id="UP000536179">
    <property type="component" value="Unassembled WGS sequence"/>
</dbReference>
<comment type="caution">
    <text evidence="2">The sequence shown here is derived from an EMBL/GenBank/DDBJ whole genome shotgun (WGS) entry which is preliminary data.</text>
</comment>
<dbReference type="EMBL" id="JACHXU010000001">
    <property type="protein sequence ID" value="MBB3204398.1"/>
    <property type="molecule type" value="Genomic_DNA"/>
</dbReference>
<keyword evidence="1" id="KW-1133">Transmembrane helix</keyword>
<organism evidence="2 3">
    <name type="scientific">Aporhodopirellula rubra</name>
    <dbReference type="NCBI Taxonomy" id="980271"/>
    <lineage>
        <taxon>Bacteria</taxon>
        <taxon>Pseudomonadati</taxon>
        <taxon>Planctomycetota</taxon>
        <taxon>Planctomycetia</taxon>
        <taxon>Pirellulales</taxon>
        <taxon>Pirellulaceae</taxon>
        <taxon>Aporhodopirellula</taxon>
    </lineage>
</organism>
<evidence type="ECO:0000256" key="1">
    <source>
        <dbReference type="SAM" id="Phobius"/>
    </source>
</evidence>
<feature type="transmembrane region" description="Helical" evidence="1">
    <location>
        <begin position="43"/>
        <end position="61"/>
    </location>
</feature>
<evidence type="ECO:0000313" key="2">
    <source>
        <dbReference type="EMBL" id="MBB3204398.1"/>
    </source>
</evidence>
<evidence type="ECO:0000313" key="3">
    <source>
        <dbReference type="Proteomes" id="UP000536179"/>
    </source>
</evidence>
<protein>
    <submittedName>
        <fullName evidence="2">Fluoride ion exporter CrcB/FEX</fullName>
    </submittedName>
</protein>
<keyword evidence="3" id="KW-1185">Reference proteome</keyword>
<proteinExistence type="predicted"/>
<reference evidence="2 3" key="1">
    <citation type="submission" date="2020-08" db="EMBL/GenBank/DDBJ databases">
        <title>Genomic Encyclopedia of Type Strains, Phase III (KMG-III): the genomes of soil and plant-associated and newly described type strains.</title>
        <authorList>
            <person name="Whitman W."/>
        </authorList>
    </citation>
    <scope>NUCLEOTIDE SEQUENCE [LARGE SCALE GENOMIC DNA]</scope>
    <source>
        <strain evidence="2 3">CECT 8075</strain>
    </source>
</reference>